<evidence type="ECO:0000313" key="1">
    <source>
        <dbReference type="EMBL" id="QLJ16814.1"/>
    </source>
</evidence>
<evidence type="ECO:0000313" key="2">
    <source>
        <dbReference type="Proteomes" id="UP000510934"/>
    </source>
</evidence>
<dbReference type="AlphaFoldDB" id="A0A7D5W3J2"/>
<proteinExistence type="predicted"/>
<gene>
    <name evidence="1" type="ORF">H0H12_13150</name>
</gene>
<accession>A0A7D5W3J2</accession>
<dbReference type="Proteomes" id="UP000510934">
    <property type="component" value="Chromosome"/>
</dbReference>
<protein>
    <submittedName>
        <fullName evidence="1">Uncharacterized protein</fullName>
    </submittedName>
</protein>
<sequence length="68" mass="7367">MNSGTFSITAACGRWNSKADTDAQAAVLAELAISTHRRSDVDADQLDNMLKFTEAARLWALMEHAEAA</sequence>
<name>A0A7D5W3J2_PSEPU</name>
<organism evidence="1 2">
    <name type="scientific">Pseudomonas putida</name>
    <name type="common">Arthrobacter siderocapsulatus</name>
    <dbReference type="NCBI Taxonomy" id="303"/>
    <lineage>
        <taxon>Bacteria</taxon>
        <taxon>Pseudomonadati</taxon>
        <taxon>Pseudomonadota</taxon>
        <taxon>Gammaproteobacteria</taxon>
        <taxon>Pseudomonadales</taxon>
        <taxon>Pseudomonadaceae</taxon>
        <taxon>Pseudomonas</taxon>
    </lineage>
</organism>
<dbReference type="EMBL" id="CP059052">
    <property type="protein sequence ID" value="QLJ16814.1"/>
    <property type="molecule type" value="Genomic_DNA"/>
</dbReference>
<reference evidence="1 2" key="1">
    <citation type="journal article" date="2009" name="Mikrobiologiia">
        <title>[Phenanthren biodegradation and interaction of Pseudomonas putida BS3701 and Burkholderia sp.BS3702 in plant rhizosphere].</title>
        <authorList>
            <person name="Ovchinnikova A.A."/>
            <person name="Vetrova A.A."/>
            <person name="Filonov A.E."/>
            <person name="Boronin A.M."/>
        </authorList>
    </citation>
    <scope>NUCLEOTIDE SEQUENCE [LARGE SCALE GENOMIC DNA]</scope>
    <source>
        <strain evidence="1 2">BS3701</strain>
    </source>
</reference>
<dbReference type="RefSeq" id="WP_180689955.1">
    <property type="nucleotide sequence ID" value="NZ_CP059052.1"/>
</dbReference>